<keyword evidence="2" id="KW-1185">Reference proteome</keyword>
<accession>A0ABM8P0D3</accession>
<name>A0ABM8P0D3_9BURK</name>
<evidence type="ECO:0000313" key="1">
    <source>
        <dbReference type="EMBL" id="CAD6552115.1"/>
    </source>
</evidence>
<proteinExistence type="predicted"/>
<dbReference type="RefSeq" id="WP_201645021.1">
    <property type="nucleotide sequence ID" value="NZ_CAJHCP010000012.1"/>
</dbReference>
<protein>
    <submittedName>
        <fullName evidence="1">Uncharacterized protein</fullName>
    </submittedName>
</protein>
<dbReference type="Proteomes" id="UP000598032">
    <property type="component" value="Unassembled WGS sequence"/>
</dbReference>
<sequence length="69" mass="7691">MRPDHTAAEFAQPQTMLATPLDAPNEIAPQKPMRALTRVTFCFAWLFGLEPFLTGSADETLRSSSERSH</sequence>
<evidence type="ECO:0000313" key="2">
    <source>
        <dbReference type="Proteomes" id="UP000598032"/>
    </source>
</evidence>
<organism evidence="1 2">
    <name type="scientific">Paraburkholderia metrosideri</name>
    <dbReference type="NCBI Taxonomy" id="580937"/>
    <lineage>
        <taxon>Bacteria</taxon>
        <taxon>Pseudomonadati</taxon>
        <taxon>Pseudomonadota</taxon>
        <taxon>Betaproteobacteria</taxon>
        <taxon>Burkholderiales</taxon>
        <taxon>Burkholderiaceae</taxon>
        <taxon>Paraburkholderia</taxon>
    </lineage>
</organism>
<dbReference type="EMBL" id="CAJHCP010000012">
    <property type="protein sequence ID" value="CAD6552115.1"/>
    <property type="molecule type" value="Genomic_DNA"/>
</dbReference>
<comment type="caution">
    <text evidence="1">The sequence shown here is derived from an EMBL/GenBank/DDBJ whole genome shotgun (WGS) entry which is preliminary data.</text>
</comment>
<gene>
    <name evidence="1" type="ORF">LMG28140_05090</name>
</gene>
<reference evidence="1 2" key="1">
    <citation type="submission" date="2020-10" db="EMBL/GenBank/DDBJ databases">
        <authorList>
            <person name="Peeters C."/>
        </authorList>
    </citation>
    <scope>NUCLEOTIDE SEQUENCE [LARGE SCALE GENOMIC DNA]</scope>
    <source>
        <strain evidence="1 2">LMG 28140</strain>
    </source>
</reference>